<evidence type="ECO:0000256" key="1">
    <source>
        <dbReference type="SAM" id="MobiDB-lite"/>
    </source>
</evidence>
<evidence type="ECO:0000313" key="3">
    <source>
        <dbReference type="Proteomes" id="UP001500945"/>
    </source>
</evidence>
<sequence length="57" mass="6661">MHMITPGIAASLTPTSLERRERAPRAPRALRRLHLPQVRFHLPHLHLPHPHLPHRHV</sequence>
<evidence type="ECO:0000313" key="2">
    <source>
        <dbReference type="EMBL" id="GAA4411812.1"/>
    </source>
</evidence>
<gene>
    <name evidence="2" type="ORF">GCM10023168_33000</name>
</gene>
<dbReference type="EMBL" id="BAABGM010000024">
    <property type="protein sequence ID" value="GAA4411812.1"/>
    <property type="molecule type" value="Genomic_DNA"/>
</dbReference>
<proteinExistence type="predicted"/>
<keyword evidence="3" id="KW-1185">Reference proteome</keyword>
<feature type="region of interest" description="Disordered" evidence="1">
    <location>
        <begin position="1"/>
        <end position="24"/>
    </location>
</feature>
<accession>A0ABP8KPI7</accession>
<name>A0ABP8KPI7_9MICO</name>
<comment type="caution">
    <text evidence="2">The sequence shown here is derived from an EMBL/GenBank/DDBJ whole genome shotgun (WGS) entry which is preliminary data.</text>
</comment>
<dbReference type="Proteomes" id="UP001500945">
    <property type="component" value="Unassembled WGS sequence"/>
</dbReference>
<reference evidence="3" key="1">
    <citation type="journal article" date="2019" name="Int. J. Syst. Evol. Microbiol.">
        <title>The Global Catalogue of Microorganisms (GCM) 10K type strain sequencing project: providing services to taxonomists for standard genome sequencing and annotation.</title>
        <authorList>
            <consortium name="The Broad Institute Genomics Platform"/>
            <consortium name="The Broad Institute Genome Sequencing Center for Infectious Disease"/>
            <person name="Wu L."/>
            <person name="Ma J."/>
        </authorList>
    </citation>
    <scope>NUCLEOTIDE SEQUENCE [LARGE SCALE GENOMIC DNA]</scope>
    <source>
        <strain evidence="3">JCM 17809</strain>
    </source>
</reference>
<organism evidence="2 3">
    <name type="scientific">Fodinibacter luteus</name>
    <dbReference type="NCBI Taxonomy" id="552064"/>
    <lineage>
        <taxon>Bacteria</taxon>
        <taxon>Bacillati</taxon>
        <taxon>Actinomycetota</taxon>
        <taxon>Actinomycetes</taxon>
        <taxon>Micrococcales</taxon>
        <taxon>Intrasporangiaceae</taxon>
        <taxon>Fodinibacter (ex Wang et al. 2009)</taxon>
    </lineage>
</organism>
<protein>
    <submittedName>
        <fullName evidence="2">Uncharacterized protein</fullName>
    </submittedName>
</protein>